<evidence type="ECO:0000313" key="1">
    <source>
        <dbReference type="EMBL" id="HHF98048.1"/>
    </source>
</evidence>
<protein>
    <submittedName>
        <fullName evidence="1">Uncharacterized protein</fullName>
    </submittedName>
</protein>
<proteinExistence type="predicted"/>
<organism evidence="1">
    <name type="scientific">Aerophobetes bacterium</name>
    <dbReference type="NCBI Taxonomy" id="2030807"/>
    <lineage>
        <taxon>Bacteria</taxon>
        <taxon>Candidatus Aerophobota</taxon>
    </lineage>
</organism>
<name>A0A7V5HY35_UNCAE</name>
<gene>
    <name evidence="1" type="ORF">ENL39_00980</name>
</gene>
<reference evidence="1" key="1">
    <citation type="journal article" date="2020" name="mSystems">
        <title>Genome- and Community-Level Interaction Insights into Carbon Utilization and Element Cycling Functions of Hydrothermarchaeota in Hydrothermal Sediment.</title>
        <authorList>
            <person name="Zhou Z."/>
            <person name="Liu Y."/>
            <person name="Xu W."/>
            <person name="Pan J."/>
            <person name="Luo Z.H."/>
            <person name="Li M."/>
        </authorList>
    </citation>
    <scope>NUCLEOTIDE SEQUENCE [LARGE SCALE GENOMIC DNA]</scope>
    <source>
        <strain evidence="1">HyVt-92</strain>
    </source>
</reference>
<comment type="caution">
    <text evidence="1">The sequence shown here is derived from an EMBL/GenBank/DDBJ whole genome shotgun (WGS) entry which is preliminary data.</text>
</comment>
<accession>A0A7V5HY35</accession>
<sequence length="458" mass="54690">MEEEKDNSIERYLLRSIQEELEKKWKEKEDKKGISKDARLKIELSKLPSHWVKAIYYQLGYVEDVSKKEQIQYITHILCNRKFLKKVLVELSRSSLFIIKYLLEKGGWATFQSLSRQANTDESNDGWWWVEEPPLSPLGQLRVRGLVFVGRAPVKNRLYKIAVIPRELRKLLKEILPEVYSLKKVSERKKVKTKKFSPWEEEDYLELIEEIKTYFKKYVDQDLFLRENQVTRFIQSLRKKNLPLEEIDQVWEDIQCFIDFAQYFSFTKKSLEDFKVWDFSYFVSKFIPQEYGESALNYEETRRILQNIASLYHSLKEAGEIKNDTEIQKAISCIIKEDGKINKIPFPPPKGPEILVKVSPSHGKEDVYFTNNDLWSAIVLHLHYNEDWESMISELEKKKTGEQRIPDAERKKEHLLKLREKIKKCKTTPYNLLCYLKPTRKEIEKATKWFYKERFVSE</sequence>
<dbReference type="Proteomes" id="UP000886070">
    <property type="component" value="Unassembled WGS sequence"/>
</dbReference>
<dbReference type="AlphaFoldDB" id="A0A7V5HY35"/>
<dbReference type="EMBL" id="DRTT01000028">
    <property type="protein sequence ID" value="HHF98048.1"/>
    <property type="molecule type" value="Genomic_DNA"/>
</dbReference>